<dbReference type="GO" id="GO:0008170">
    <property type="term" value="F:N-methyltransferase activity"/>
    <property type="evidence" value="ECO:0007669"/>
    <property type="project" value="InterPro"/>
</dbReference>
<dbReference type="EMBL" id="CP002985">
    <property type="protein sequence ID" value="AEM48434.1"/>
    <property type="molecule type" value="Genomic_DNA"/>
</dbReference>
<dbReference type="KEGG" id="afi:Acife_2325"/>
<gene>
    <name evidence="8" type="ORF">Acife_2325</name>
</gene>
<dbReference type="GO" id="GO:0003677">
    <property type="term" value="F:DNA binding"/>
    <property type="evidence" value="ECO:0007669"/>
    <property type="project" value="InterPro"/>
</dbReference>
<proteinExistence type="inferred from homology"/>
<feature type="domain" description="DNA methylase adenine-specific" evidence="7">
    <location>
        <begin position="268"/>
        <end position="416"/>
    </location>
</feature>
<evidence type="ECO:0000256" key="6">
    <source>
        <dbReference type="ARBA" id="ARBA00047942"/>
    </source>
</evidence>
<dbReference type="STRING" id="743299.Acife_2325"/>
<dbReference type="InterPro" id="IPR050953">
    <property type="entry name" value="N4_N6_ade-DNA_methylase"/>
</dbReference>
<dbReference type="Pfam" id="PF02384">
    <property type="entry name" value="N6_Mtase"/>
    <property type="match status" value="1"/>
</dbReference>
<evidence type="ECO:0000313" key="8">
    <source>
        <dbReference type="EMBL" id="AEM48434.1"/>
    </source>
</evidence>
<dbReference type="InterPro" id="IPR029063">
    <property type="entry name" value="SAM-dependent_MTases_sf"/>
</dbReference>
<dbReference type="EC" id="2.1.1.72" evidence="2"/>
<dbReference type="eggNOG" id="COG0286">
    <property type="taxonomic scope" value="Bacteria"/>
</dbReference>
<comment type="catalytic activity">
    <reaction evidence="6">
        <text>a 2'-deoxyadenosine in DNA + S-adenosyl-L-methionine = an N(6)-methyl-2'-deoxyadenosine in DNA + S-adenosyl-L-homocysteine + H(+)</text>
        <dbReference type="Rhea" id="RHEA:15197"/>
        <dbReference type="Rhea" id="RHEA-COMP:12418"/>
        <dbReference type="Rhea" id="RHEA-COMP:12419"/>
        <dbReference type="ChEBI" id="CHEBI:15378"/>
        <dbReference type="ChEBI" id="CHEBI:57856"/>
        <dbReference type="ChEBI" id="CHEBI:59789"/>
        <dbReference type="ChEBI" id="CHEBI:90615"/>
        <dbReference type="ChEBI" id="CHEBI:90616"/>
        <dbReference type="EC" id="2.1.1.72"/>
    </reaction>
</comment>
<dbReference type="SUPFAM" id="SSF53335">
    <property type="entry name" value="S-adenosyl-L-methionine-dependent methyltransferases"/>
    <property type="match status" value="1"/>
</dbReference>
<dbReference type="AlphaFoldDB" id="G0JP19"/>
<dbReference type="HOGENOM" id="CLU_338795_0_0_6"/>
<dbReference type="Proteomes" id="UP000009220">
    <property type="component" value="Chromosome"/>
</dbReference>
<evidence type="ECO:0000256" key="4">
    <source>
        <dbReference type="ARBA" id="ARBA00022679"/>
    </source>
</evidence>
<organism evidence="8 9">
    <name type="scientific">Acidithiobacillus ferrivorans SS3</name>
    <dbReference type="NCBI Taxonomy" id="743299"/>
    <lineage>
        <taxon>Bacteria</taxon>
        <taxon>Pseudomonadati</taxon>
        <taxon>Pseudomonadota</taxon>
        <taxon>Acidithiobacillia</taxon>
        <taxon>Acidithiobacillales</taxon>
        <taxon>Acidithiobacillaceae</taxon>
        <taxon>Acidithiobacillus</taxon>
    </lineage>
</organism>
<protein>
    <recommendedName>
        <fullName evidence="2">site-specific DNA-methyltransferase (adenine-specific)</fullName>
        <ecNumber evidence="2">2.1.1.72</ecNumber>
    </recommendedName>
</protein>
<evidence type="ECO:0000256" key="1">
    <source>
        <dbReference type="ARBA" id="ARBA00006594"/>
    </source>
</evidence>
<dbReference type="GO" id="GO:0032259">
    <property type="term" value="P:methylation"/>
    <property type="evidence" value="ECO:0007669"/>
    <property type="project" value="UniProtKB-KW"/>
</dbReference>
<dbReference type="PANTHER" id="PTHR33841:SF5">
    <property type="entry name" value="DNA METHYLASE (MODIFICATION METHYLASE) (METHYLTRANSFERASE)-RELATED"/>
    <property type="match status" value="1"/>
</dbReference>
<reference evidence="8 9" key="1">
    <citation type="journal article" date="2011" name="J. Bacteriol.">
        <title>Draft genome of the psychrotolerant acidophile Acidithiobacillus ferrivorans SS3.</title>
        <authorList>
            <person name="Liljeqvist M."/>
            <person name="Valdes J."/>
            <person name="Holmes D.S."/>
            <person name="Dopson M."/>
        </authorList>
    </citation>
    <scope>NUCLEOTIDE SEQUENCE [LARGE SCALE GENOMIC DNA]</scope>
    <source>
        <strain evidence="8 9">SS3</strain>
    </source>
</reference>
<evidence type="ECO:0000259" key="7">
    <source>
        <dbReference type="Pfam" id="PF02384"/>
    </source>
</evidence>
<evidence type="ECO:0000313" key="9">
    <source>
        <dbReference type="Proteomes" id="UP000009220"/>
    </source>
</evidence>
<name>G0JP19_9PROT</name>
<comment type="similarity">
    <text evidence="1">Belongs to the N(4)/N(6)-methyltransferase family.</text>
</comment>
<evidence type="ECO:0000256" key="2">
    <source>
        <dbReference type="ARBA" id="ARBA00011900"/>
    </source>
</evidence>
<keyword evidence="3" id="KW-0489">Methyltransferase</keyword>
<dbReference type="Gene3D" id="3.40.50.150">
    <property type="entry name" value="Vaccinia Virus protein VP39"/>
    <property type="match status" value="1"/>
</dbReference>
<evidence type="ECO:0000256" key="5">
    <source>
        <dbReference type="ARBA" id="ARBA00022691"/>
    </source>
</evidence>
<dbReference type="RefSeq" id="WP_014029685.1">
    <property type="nucleotide sequence ID" value="NC_015942.1"/>
</dbReference>
<accession>G0JP19</accession>
<keyword evidence="5" id="KW-0949">S-adenosyl-L-methionine</keyword>
<dbReference type="InterPro" id="IPR003356">
    <property type="entry name" value="DNA_methylase_A-5"/>
</dbReference>
<dbReference type="PANTHER" id="PTHR33841">
    <property type="entry name" value="DNA METHYLTRANSFERASE YEEA-RELATED"/>
    <property type="match status" value="1"/>
</dbReference>
<dbReference type="GO" id="GO:0009007">
    <property type="term" value="F:site-specific DNA-methyltransferase (adenine-specific) activity"/>
    <property type="evidence" value="ECO:0007669"/>
    <property type="project" value="UniProtKB-EC"/>
</dbReference>
<evidence type="ECO:0000256" key="3">
    <source>
        <dbReference type="ARBA" id="ARBA00022603"/>
    </source>
</evidence>
<sequence>MNYNTQVLMSSLTRLGYRAADIYQAFRFAAVDQPSRPVRQVDAAAFLDGPASYRTAALGVVRTAANETVQQTVEATRSLGAPFLVVIEGDEASMWTYTASGVTQLDSTSASQWQTLLADHKKFGPGPIRQLKALQVREDVPTTGLLFDPRTLYGIQASTQLALDELLTQFLSHFDGARTTAGQLSLQTHYEVLFPLVFRLLAGKILIDRADNRVSTIDPDDPRQVAATVETLYSLSPQRLQWTKARVMQLSSAWLALREGLYVRNVAADDLAFVYENTLITPETRKAFGTHSTPYSVADYVIRSLRLPEGNAAAQLRVYEPFAGACVFLTAALRRFKELFPQSWTVGKVHEHLVSHFVASEIDPFACEIARLALILADYPNHNGWRITREDLFESNRLAGRVSQCDVLLCNPPFENLDEPIEGISVHKPVVLLDAVIKTPPAFVGVVMPSGFSTHKVYREHIRRICEIYADVEVMVLPEGVFRHASIGAEVLIAQSRRDNSIIGEGSSDDSTIRKSIVRRADWPRFTQTLQTSSSDVEQVNPRSSPGLVALRPLRRLWDCLAEFPILDNVVELHRGLEWKTAQRDASRSEASAGFRRGLHRRESLAQFEMKQATYIDTRPSNLRGGAIKYRWSSPKIICNAARTSRGPWRLAAVVDMDGLYVSQQFFGIWLRETAESPLSLVELCAVLNSPLANAFSFVHDEERRFRVEVMKRIPIPQVRISRELDSLVADYMAVCEEDDGPLFFSRPKSAADLLLEIDAMVLKAYDLPPKLERELLRFMNEGQRPSRAAFGGYLGTGRDDAAIPLHKRLVMCRTNIQASWRTLTEPFPKGVADVFGLA</sequence>
<keyword evidence="4" id="KW-0808">Transferase</keyword>